<keyword evidence="3 5" id="KW-1133">Transmembrane helix</keyword>
<keyword evidence="9" id="KW-1185">Reference proteome</keyword>
<comment type="subcellular location">
    <subcellularLocation>
        <location evidence="1">Membrane</location>
        <topology evidence="1">Multi-pass membrane protein</topology>
    </subcellularLocation>
</comment>
<dbReference type="RefSeq" id="XP_019041165.1">
    <property type="nucleotide sequence ID" value="XM_019181082.1"/>
</dbReference>
<evidence type="ECO:0000256" key="2">
    <source>
        <dbReference type="ARBA" id="ARBA00022692"/>
    </source>
</evidence>
<proteinExistence type="predicted"/>
<evidence type="ECO:0000313" key="9">
    <source>
        <dbReference type="Proteomes" id="UP000094112"/>
    </source>
</evidence>
<dbReference type="InterPro" id="IPR018823">
    <property type="entry name" value="ArAE_2_N"/>
</dbReference>
<evidence type="ECO:0000256" key="4">
    <source>
        <dbReference type="ARBA" id="ARBA00023136"/>
    </source>
</evidence>
<dbReference type="Pfam" id="PF10337">
    <property type="entry name" value="ArAE_2_N"/>
    <property type="match status" value="2"/>
</dbReference>
<feature type="domain" description="Putative ER transporter 6TM N-terminal" evidence="6">
    <location>
        <begin position="212"/>
        <end position="374"/>
    </location>
</feature>
<feature type="transmembrane region" description="Helical" evidence="5">
    <location>
        <begin position="126"/>
        <end position="144"/>
    </location>
</feature>
<feature type="transmembrane region" description="Helical" evidence="5">
    <location>
        <begin position="234"/>
        <end position="252"/>
    </location>
</feature>
<dbReference type="PANTHER" id="PTHR47804:SF3">
    <property type="entry name" value="PROTEIN BRE4"/>
    <property type="match status" value="1"/>
</dbReference>
<evidence type="ECO:0000259" key="7">
    <source>
        <dbReference type="Pfam" id="PF13515"/>
    </source>
</evidence>
<name>A0A1E3P9B6_WICAA</name>
<dbReference type="InterPro" id="IPR049453">
    <property type="entry name" value="Memb_transporter_dom"/>
</dbReference>
<evidence type="ECO:0008006" key="10">
    <source>
        <dbReference type="Google" id="ProtNLM"/>
    </source>
</evidence>
<accession>A0A1E3P9B6</accession>
<evidence type="ECO:0000256" key="3">
    <source>
        <dbReference type="ARBA" id="ARBA00022989"/>
    </source>
</evidence>
<reference evidence="8 9" key="1">
    <citation type="journal article" date="2016" name="Proc. Natl. Acad. Sci. U.S.A.">
        <title>Comparative genomics of biotechnologically important yeasts.</title>
        <authorList>
            <person name="Riley R."/>
            <person name="Haridas S."/>
            <person name="Wolfe K.H."/>
            <person name="Lopes M.R."/>
            <person name="Hittinger C.T."/>
            <person name="Goeker M."/>
            <person name="Salamov A.A."/>
            <person name="Wisecaver J.H."/>
            <person name="Long T.M."/>
            <person name="Calvey C.H."/>
            <person name="Aerts A.L."/>
            <person name="Barry K.W."/>
            <person name="Choi C."/>
            <person name="Clum A."/>
            <person name="Coughlan A.Y."/>
            <person name="Deshpande S."/>
            <person name="Douglass A.P."/>
            <person name="Hanson S.J."/>
            <person name="Klenk H.-P."/>
            <person name="LaButti K.M."/>
            <person name="Lapidus A."/>
            <person name="Lindquist E.A."/>
            <person name="Lipzen A.M."/>
            <person name="Meier-Kolthoff J.P."/>
            <person name="Ohm R.A."/>
            <person name="Otillar R.P."/>
            <person name="Pangilinan J.L."/>
            <person name="Peng Y."/>
            <person name="Rokas A."/>
            <person name="Rosa C.A."/>
            <person name="Scheuner C."/>
            <person name="Sibirny A.A."/>
            <person name="Slot J.C."/>
            <person name="Stielow J.B."/>
            <person name="Sun H."/>
            <person name="Kurtzman C.P."/>
            <person name="Blackwell M."/>
            <person name="Grigoriev I.V."/>
            <person name="Jeffries T.W."/>
        </authorList>
    </citation>
    <scope>NUCLEOTIDE SEQUENCE [LARGE SCALE GENOMIC DNA]</scope>
    <source>
        <strain evidence="9">ATCC 58044 / CBS 1984 / NCYC 433 / NRRL Y-366-8</strain>
    </source>
</reference>
<gene>
    <name evidence="8" type="ORF">WICANDRAFT_24972</name>
</gene>
<dbReference type="InterPro" id="IPR023244">
    <property type="entry name" value="Brefeldin_A-sensitivity_4"/>
</dbReference>
<dbReference type="Pfam" id="PF13515">
    <property type="entry name" value="FUSC_2"/>
    <property type="match status" value="1"/>
</dbReference>
<evidence type="ECO:0000256" key="1">
    <source>
        <dbReference type="ARBA" id="ARBA00004141"/>
    </source>
</evidence>
<feature type="transmembrane region" description="Helical" evidence="5">
    <location>
        <begin position="715"/>
        <end position="734"/>
    </location>
</feature>
<feature type="transmembrane region" description="Helical" evidence="5">
    <location>
        <begin position="177"/>
        <end position="198"/>
    </location>
</feature>
<sequence length="1064" mass="123528">MNSIRRILESGPSASNFKRDDSNLLKSTFKLGSDSNLRPNPRTSMSQLKLYQLSNTDATYKDLKRFDLEELRNGFFDPIYVNPKHTASLNDHYHEKPKTSTFFNRCKQSFHSHFQNFWKDFNNSKIILTKFFIAYFISIILCLVEKPGNWFGRYRVFLPISTLINHPVHSIGAQLEITILSIVGLAIGLGWSSLALYISTATQPTRNHQGGILAGSLFIGIFFMGWFKAYFIRFYYLFLSSGFVLIFLSTNLDLKSTVINWKDCWNIGIPYLFGLLVSLFVSLVFFPDVGHEKILNSILDSVTSIKDLIVAYTEAQEDDDSDKIFKLTQLQKNLTYKTLMLSENFREYLSEVKVSIFLDEDLKKIRNHLNFAISPLRAIPSPTNMYFKPTTTLETSQSNEHSTDVSGLATAIGSGMATPLPKPNVPLAFMQHPHFGNNNKLLYTSIINEAFNEPLFKLLTQMIDNLTHIDTSLKKFGKLSTNDHQSKQQIIESLKNSQLLLKKRVWQIDAAYKKFTKSESFCRDLLNEETVIDMFLFLRYSRQSATMMISLSEVVEKSCEHVSRWKFFWYNYPWRRSLRRLPKQCLRDQGADSIFYYFETKLDVDDAFERIYNLNTSRIKNIKKNKTIRAIDHNDFSYHSTDNPLRFKLWRLSRRLNDSETKYAFKIAFVLVFLSLPAWLKESNHWYYQYNCFWTPLLVYYFLSPRNSGNWENLSTRIICWFIGCFWGWAANQARHFRNPIVIGAFATIICVPFAFGFLVKPHPRSSLISLMSFTIISINCYVQADGDSTDAIFDFTWTTSVAILISVVTSIFTNWLIWPFIARNEFYKSCSSLLSHIGQCYQTVTERYLYRDEKDDPTDLTLELANIREVRMSQSLFAVRELLTKAKREHDYSHSFKYKVFEDLLNSCELILEKTIEARISGVYFHVWEQDKDEDTTQALLSIRRDSVATVIYLFYILSNGFKTRSNIPKYLPSAITIRKRLYDFIGRLEAQREEKSAANETIATQLEKRLASLVNQADYGKSHWTEVHGMAFARAFTTITEELENIIGFSKEILGEEGLFDD</sequence>
<dbReference type="AlphaFoldDB" id="A0A1E3P9B6"/>
<dbReference type="GO" id="GO:0016020">
    <property type="term" value="C:membrane"/>
    <property type="evidence" value="ECO:0007669"/>
    <property type="project" value="UniProtKB-SubCell"/>
</dbReference>
<keyword evidence="4 5" id="KW-0472">Membrane</keyword>
<evidence type="ECO:0000313" key="8">
    <source>
        <dbReference type="EMBL" id="ODQ61958.1"/>
    </source>
</evidence>
<dbReference type="OrthoDB" id="1924968at2759"/>
<protein>
    <recommendedName>
        <fullName evidence="10">ER transporter 6TM N-terminal domain-containing protein</fullName>
    </recommendedName>
</protein>
<dbReference type="GeneID" id="30198328"/>
<dbReference type="InterPro" id="IPR052430">
    <property type="entry name" value="IVT-Associated"/>
</dbReference>
<feature type="transmembrane region" description="Helical" evidence="5">
    <location>
        <begin position="740"/>
        <end position="760"/>
    </location>
</feature>
<evidence type="ECO:0000256" key="5">
    <source>
        <dbReference type="SAM" id="Phobius"/>
    </source>
</evidence>
<feature type="transmembrane region" description="Helical" evidence="5">
    <location>
        <begin position="663"/>
        <end position="680"/>
    </location>
</feature>
<dbReference type="STRING" id="683960.A0A1E3P9B6"/>
<feature type="transmembrane region" description="Helical" evidence="5">
    <location>
        <begin position="686"/>
        <end position="703"/>
    </location>
</feature>
<evidence type="ECO:0000259" key="6">
    <source>
        <dbReference type="Pfam" id="PF10337"/>
    </source>
</evidence>
<feature type="domain" description="Putative ER transporter 6TM N-terminal" evidence="6">
    <location>
        <begin position="124"/>
        <end position="205"/>
    </location>
</feature>
<feature type="domain" description="Integral membrane bound transporter" evidence="7">
    <location>
        <begin position="686"/>
        <end position="809"/>
    </location>
</feature>
<dbReference type="Proteomes" id="UP000094112">
    <property type="component" value="Unassembled WGS sequence"/>
</dbReference>
<organism evidence="8 9">
    <name type="scientific">Wickerhamomyces anomalus (strain ATCC 58044 / CBS 1984 / NCYC 433 / NRRL Y-366-8)</name>
    <name type="common">Yeast</name>
    <name type="synonym">Hansenula anomala</name>
    <dbReference type="NCBI Taxonomy" id="683960"/>
    <lineage>
        <taxon>Eukaryota</taxon>
        <taxon>Fungi</taxon>
        <taxon>Dikarya</taxon>
        <taxon>Ascomycota</taxon>
        <taxon>Saccharomycotina</taxon>
        <taxon>Saccharomycetes</taxon>
        <taxon>Phaffomycetales</taxon>
        <taxon>Wickerhamomycetaceae</taxon>
        <taxon>Wickerhamomyces</taxon>
    </lineage>
</organism>
<dbReference type="EMBL" id="KV454208">
    <property type="protein sequence ID" value="ODQ61958.1"/>
    <property type="molecule type" value="Genomic_DNA"/>
</dbReference>
<dbReference type="PANTHER" id="PTHR47804">
    <property type="entry name" value="60S RIBOSOMAL PROTEIN L19"/>
    <property type="match status" value="1"/>
</dbReference>
<feature type="transmembrane region" description="Helical" evidence="5">
    <location>
        <begin position="797"/>
        <end position="819"/>
    </location>
</feature>
<keyword evidence="2 5" id="KW-0812">Transmembrane</keyword>
<dbReference type="PRINTS" id="PR02047">
    <property type="entry name" value="BREFELDNASP4"/>
</dbReference>
<feature type="transmembrane region" description="Helical" evidence="5">
    <location>
        <begin position="210"/>
        <end position="227"/>
    </location>
</feature>
<feature type="transmembrane region" description="Helical" evidence="5">
    <location>
        <begin position="267"/>
        <end position="286"/>
    </location>
</feature>